<accession>A0AAU9TCK4</accession>
<reference evidence="1" key="1">
    <citation type="submission" date="2022-03" db="EMBL/GenBank/DDBJ databases">
        <authorList>
            <person name="Tunstrom K."/>
        </authorList>
    </citation>
    <scope>NUCLEOTIDE SEQUENCE</scope>
</reference>
<gene>
    <name evidence="1" type="ORF">EEDITHA_LOCUS1314</name>
</gene>
<comment type="caution">
    <text evidence="1">The sequence shown here is derived from an EMBL/GenBank/DDBJ whole genome shotgun (WGS) entry which is preliminary data.</text>
</comment>
<proteinExistence type="predicted"/>
<evidence type="ECO:0000313" key="1">
    <source>
        <dbReference type="EMBL" id="CAH2084775.1"/>
    </source>
</evidence>
<protein>
    <submittedName>
        <fullName evidence="1">Uncharacterized protein</fullName>
    </submittedName>
</protein>
<organism evidence="1 2">
    <name type="scientific">Euphydryas editha</name>
    <name type="common">Edith's checkerspot</name>
    <dbReference type="NCBI Taxonomy" id="104508"/>
    <lineage>
        <taxon>Eukaryota</taxon>
        <taxon>Metazoa</taxon>
        <taxon>Ecdysozoa</taxon>
        <taxon>Arthropoda</taxon>
        <taxon>Hexapoda</taxon>
        <taxon>Insecta</taxon>
        <taxon>Pterygota</taxon>
        <taxon>Neoptera</taxon>
        <taxon>Endopterygota</taxon>
        <taxon>Lepidoptera</taxon>
        <taxon>Glossata</taxon>
        <taxon>Ditrysia</taxon>
        <taxon>Papilionoidea</taxon>
        <taxon>Nymphalidae</taxon>
        <taxon>Nymphalinae</taxon>
        <taxon>Euphydryas</taxon>
    </lineage>
</organism>
<dbReference type="AlphaFoldDB" id="A0AAU9TCK4"/>
<dbReference type="Proteomes" id="UP001153954">
    <property type="component" value="Unassembled WGS sequence"/>
</dbReference>
<keyword evidence="2" id="KW-1185">Reference proteome</keyword>
<name>A0AAU9TCK4_EUPED</name>
<dbReference type="EMBL" id="CAKOGL010000003">
    <property type="protein sequence ID" value="CAH2084775.1"/>
    <property type="molecule type" value="Genomic_DNA"/>
</dbReference>
<evidence type="ECO:0000313" key="2">
    <source>
        <dbReference type="Proteomes" id="UP001153954"/>
    </source>
</evidence>
<sequence length="96" mass="10819">MLGASGRRYRRLLAKLSSRGENRVELRAGRRRMVNLLVDGSDHAQPPIEVAPQIPHRGTPLYVLDSERELTGKQSEWLPNIDGTPPLIQLLSQQIQ</sequence>